<evidence type="ECO:0000313" key="10">
    <source>
        <dbReference type="Proteomes" id="UP001589776"/>
    </source>
</evidence>
<evidence type="ECO:0000256" key="4">
    <source>
        <dbReference type="ARBA" id="ARBA00022741"/>
    </source>
</evidence>
<dbReference type="PROSITE" id="PS50109">
    <property type="entry name" value="HIS_KIN"/>
    <property type="match status" value="1"/>
</dbReference>
<keyword evidence="4" id="KW-0547">Nucleotide-binding</keyword>
<sequence>MEYRLDDNVPMLLLNDKEMKQLLLNLARNGLEAMEDKGELTISTHNLEEDEIRVADKGRGMTEEAKKKLFEPFFTTKTRETGLGLTVCYSIVESHGGSIAVTSQLGRGTTFHIKFLQGA</sequence>
<dbReference type="GO" id="GO:0005524">
    <property type="term" value="F:ATP binding"/>
    <property type="evidence" value="ECO:0007669"/>
    <property type="project" value="UniProtKB-KW"/>
</dbReference>
<evidence type="ECO:0000256" key="6">
    <source>
        <dbReference type="ARBA" id="ARBA00022840"/>
    </source>
</evidence>
<dbReference type="PRINTS" id="PR00344">
    <property type="entry name" value="BCTRLSENSOR"/>
</dbReference>
<name>A0ABV6DM31_9BACL</name>
<dbReference type="RefSeq" id="WP_377471024.1">
    <property type="nucleotide sequence ID" value="NZ_JBHLWN010000060.1"/>
</dbReference>
<accession>A0ABV6DM31</accession>
<comment type="catalytic activity">
    <reaction evidence="1">
        <text>ATP + protein L-histidine = ADP + protein N-phospho-L-histidine.</text>
        <dbReference type="EC" id="2.7.13.3"/>
    </reaction>
</comment>
<dbReference type="InterPro" id="IPR004358">
    <property type="entry name" value="Sig_transdc_His_kin-like_C"/>
</dbReference>
<feature type="domain" description="Histidine kinase" evidence="8">
    <location>
        <begin position="1"/>
        <end position="119"/>
    </location>
</feature>
<keyword evidence="5" id="KW-0418">Kinase</keyword>
<dbReference type="PANTHER" id="PTHR43065:SF46">
    <property type="entry name" value="C4-DICARBOXYLATE TRANSPORT SENSOR PROTEIN DCTB"/>
    <property type="match status" value="1"/>
</dbReference>
<evidence type="ECO:0000256" key="2">
    <source>
        <dbReference type="ARBA" id="ARBA00012438"/>
    </source>
</evidence>
<keyword evidence="7" id="KW-0902">Two-component regulatory system</keyword>
<dbReference type="EC" id="2.7.13.3" evidence="2"/>
<evidence type="ECO:0000256" key="7">
    <source>
        <dbReference type="ARBA" id="ARBA00023012"/>
    </source>
</evidence>
<dbReference type="EMBL" id="JBHLWN010000060">
    <property type="protein sequence ID" value="MFC0213701.1"/>
    <property type="molecule type" value="Genomic_DNA"/>
</dbReference>
<evidence type="ECO:0000256" key="1">
    <source>
        <dbReference type="ARBA" id="ARBA00000085"/>
    </source>
</evidence>
<reference evidence="9 10" key="1">
    <citation type="submission" date="2024-09" db="EMBL/GenBank/DDBJ databases">
        <authorList>
            <person name="Sun Q."/>
            <person name="Mori K."/>
        </authorList>
    </citation>
    <scope>NUCLEOTIDE SEQUENCE [LARGE SCALE GENOMIC DNA]</scope>
    <source>
        <strain evidence="9 10">CCM 7759</strain>
    </source>
</reference>
<dbReference type="InterPro" id="IPR005467">
    <property type="entry name" value="His_kinase_dom"/>
</dbReference>
<comment type="caution">
    <text evidence="9">The sequence shown here is derived from an EMBL/GenBank/DDBJ whole genome shotgun (WGS) entry which is preliminary data.</text>
</comment>
<protein>
    <recommendedName>
        <fullName evidence="2">histidine kinase</fullName>
        <ecNumber evidence="2">2.7.13.3</ecNumber>
    </recommendedName>
</protein>
<dbReference type="Pfam" id="PF02518">
    <property type="entry name" value="HATPase_c"/>
    <property type="match status" value="1"/>
</dbReference>
<organism evidence="9 10">
    <name type="scientific">Paenibacillus chartarius</name>
    <dbReference type="NCBI Taxonomy" id="747481"/>
    <lineage>
        <taxon>Bacteria</taxon>
        <taxon>Bacillati</taxon>
        <taxon>Bacillota</taxon>
        <taxon>Bacilli</taxon>
        <taxon>Bacillales</taxon>
        <taxon>Paenibacillaceae</taxon>
        <taxon>Paenibacillus</taxon>
    </lineage>
</organism>
<evidence type="ECO:0000256" key="3">
    <source>
        <dbReference type="ARBA" id="ARBA00022679"/>
    </source>
</evidence>
<keyword evidence="6 9" id="KW-0067">ATP-binding</keyword>
<evidence type="ECO:0000313" key="9">
    <source>
        <dbReference type="EMBL" id="MFC0213701.1"/>
    </source>
</evidence>
<dbReference type="SUPFAM" id="SSF55874">
    <property type="entry name" value="ATPase domain of HSP90 chaperone/DNA topoisomerase II/histidine kinase"/>
    <property type="match status" value="1"/>
</dbReference>
<dbReference type="Gene3D" id="3.30.565.10">
    <property type="entry name" value="Histidine kinase-like ATPase, C-terminal domain"/>
    <property type="match status" value="1"/>
</dbReference>
<keyword evidence="3" id="KW-0808">Transferase</keyword>
<dbReference type="PANTHER" id="PTHR43065">
    <property type="entry name" value="SENSOR HISTIDINE KINASE"/>
    <property type="match status" value="1"/>
</dbReference>
<evidence type="ECO:0000256" key="5">
    <source>
        <dbReference type="ARBA" id="ARBA00022777"/>
    </source>
</evidence>
<dbReference type="Proteomes" id="UP001589776">
    <property type="component" value="Unassembled WGS sequence"/>
</dbReference>
<proteinExistence type="predicted"/>
<evidence type="ECO:0000259" key="8">
    <source>
        <dbReference type="PROSITE" id="PS50109"/>
    </source>
</evidence>
<dbReference type="InterPro" id="IPR036890">
    <property type="entry name" value="HATPase_C_sf"/>
</dbReference>
<dbReference type="SMART" id="SM00387">
    <property type="entry name" value="HATPase_c"/>
    <property type="match status" value="1"/>
</dbReference>
<dbReference type="InterPro" id="IPR003594">
    <property type="entry name" value="HATPase_dom"/>
</dbReference>
<keyword evidence="10" id="KW-1185">Reference proteome</keyword>
<gene>
    <name evidence="9" type="ORF">ACFFK0_14750</name>
</gene>